<dbReference type="STRING" id="93759.A0A1R3KSD1"/>
<name>A0A1R3KSD1_9ROSI</name>
<dbReference type="SUPFAM" id="SSF50978">
    <property type="entry name" value="WD40 repeat-like"/>
    <property type="match status" value="1"/>
</dbReference>
<proteinExistence type="predicted"/>
<sequence length="202" mass="22271">MVAIGNRILKFDTMKVGKLEGFSAEESLSCSVDKLIDGVQFVDKHDGEITELSMCQWLTTRLTSASLGGMVKIWEDRKALPLAVLRPHDGHPVNSAAFLTAPHRPDHICNRTLELRSSAESKVEDAFFNQVVALSRAGWFLLANAKKNAIYAIHIDYGPYPAATRVDYITEFTVTMPILSLTGTSDSLPGGEHTVQVHCLWT</sequence>
<accession>A0A1R3KSD1</accession>
<organism evidence="1 2">
    <name type="scientific">Corchorus olitorius</name>
    <dbReference type="NCBI Taxonomy" id="93759"/>
    <lineage>
        <taxon>Eukaryota</taxon>
        <taxon>Viridiplantae</taxon>
        <taxon>Streptophyta</taxon>
        <taxon>Embryophyta</taxon>
        <taxon>Tracheophyta</taxon>
        <taxon>Spermatophyta</taxon>
        <taxon>Magnoliopsida</taxon>
        <taxon>eudicotyledons</taxon>
        <taxon>Gunneridae</taxon>
        <taxon>Pentapetalae</taxon>
        <taxon>rosids</taxon>
        <taxon>malvids</taxon>
        <taxon>Malvales</taxon>
        <taxon>Malvaceae</taxon>
        <taxon>Grewioideae</taxon>
        <taxon>Apeibeae</taxon>
        <taxon>Corchorus</taxon>
    </lineage>
</organism>
<dbReference type="Proteomes" id="UP000187203">
    <property type="component" value="Unassembled WGS sequence"/>
</dbReference>
<dbReference type="OrthoDB" id="1705751at2759"/>
<gene>
    <name evidence="1" type="ORF">COLO4_04989</name>
</gene>
<evidence type="ECO:0000313" key="2">
    <source>
        <dbReference type="Proteomes" id="UP000187203"/>
    </source>
</evidence>
<dbReference type="GO" id="GO:0031087">
    <property type="term" value="P:deadenylation-independent decapping of nuclear-transcribed mRNA"/>
    <property type="evidence" value="ECO:0007669"/>
    <property type="project" value="InterPro"/>
</dbReference>
<dbReference type="PANTHER" id="PTHR15598:SF7">
    <property type="entry name" value="ENHANCER OF MRNA-DECAPPING-LIKE PROTEIN"/>
    <property type="match status" value="1"/>
</dbReference>
<dbReference type="GO" id="GO:0000932">
    <property type="term" value="C:P-body"/>
    <property type="evidence" value="ECO:0007669"/>
    <property type="project" value="TreeGrafter"/>
</dbReference>
<dbReference type="EMBL" id="AWUE01012112">
    <property type="protein sequence ID" value="OMP09938.1"/>
    <property type="molecule type" value="Genomic_DNA"/>
</dbReference>
<dbReference type="InterPro" id="IPR036322">
    <property type="entry name" value="WD40_repeat_dom_sf"/>
</dbReference>
<keyword evidence="2" id="KW-1185">Reference proteome</keyword>
<comment type="caution">
    <text evidence="1">The sequence shown here is derived from an EMBL/GenBank/DDBJ whole genome shotgun (WGS) entry which is preliminary data.</text>
</comment>
<protein>
    <submittedName>
        <fullName evidence="1">Uncharacterized protein</fullName>
    </submittedName>
</protein>
<dbReference type="AlphaFoldDB" id="A0A1R3KSD1"/>
<dbReference type="PANTHER" id="PTHR15598">
    <property type="entry name" value="ENHANCER OF MRNA-DECAPPING PROTEIN 4"/>
    <property type="match status" value="1"/>
</dbReference>
<evidence type="ECO:0000313" key="1">
    <source>
        <dbReference type="EMBL" id="OMP09938.1"/>
    </source>
</evidence>
<reference evidence="2" key="1">
    <citation type="submission" date="2013-09" db="EMBL/GenBank/DDBJ databases">
        <title>Corchorus olitorius genome sequencing.</title>
        <authorList>
            <person name="Alam M."/>
            <person name="Haque M.S."/>
            <person name="Islam M.S."/>
            <person name="Emdad E.M."/>
            <person name="Islam M.M."/>
            <person name="Ahmed B."/>
            <person name="Halim A."/>
            <person name="Hossen Q.M.M."/>
            <person name="Hossain M.Z."/>
            <person name="Ahmed R."/>
            <person name="Khan M.M."/>
            <person name="Islam R."/>
            <person name="Rashid M.M."/>
            <person name="Khan S.A."/>
            <person name="Rahman M.S."/>
            <person name="Alam M."/>
            <person name="Yahiya A.S."/>
            <person name="Khan M.S."/>
            <person name="Azam M.S."/>
            <person name="Haque T."/>
            <person name="Lashkar M.Z.H."/>
            <person name="Akhand A.I."/>
            <person name="Morshed G."/>
            <person name="Roy S."/>
            <person name="Uddin K.S."/>
            <person name="Rabeya T."/>
            <person name="Hossain A.S."/>
            <person name="Chowdhury A."/>
            <person name="Snigdha A.R."/>
            <person name="Mortoza M.S."/>
            <person name="Matin S.A."/>
            <person name="Hoque S.M.E."/>
            <person name="Islam M.K."/>
            <person name="Roy D.K."/>
            <person name="Haider R."/>
            <person name="Moosa M.M."/>
            <person name="Elias S.M."/>
            <person name="Hasan A.M."/>
            <person name="Jahan S."/>
            <person name="Shafiuddin M."/>
            <person name="Mahmood N."/>
            <person name="Shommy N.S."/>
        </authorList>
    </citation>
    <scope>NUCLEOTIDE SEQUENCE [LARGE SCALE GENOMIC DNA]</scope>
    <source>
        <strain evidence="2">cv. O-4</strain>
    </source>
</reference>
<dbReference type="InterPro" id="IPR045152">
    <property type="entry name" value="EDC4-like"/>
</dbReference>